<dbReference type="InterPro" id="IPR008983">
    <property type="entry name" value="Tumour_necrosis_fac-like_dom"/>
</dbReference>
<feature type="transmembrane region" description="Helical" evidence="5">
    <location>
        <begin position="21"/>
        <end position="38"/>
    </location>
</feature>
<dbReference type="PROSITE" id="PS50049">
    <property type="entry name" value="THD_2"/>
    <property type="match status" value="1"/>
</dbReference>
<dbReference type="InterPro" id="IPR006052">
    <property type="entry name" value="TNF_dom"/>
</dbReference>
<reference evidence="7" key="1">
    <citation type="submission" date="2019-08" db="EMBL/GenBank/DDBJ databases">
        <title>The improved chromosome-level genome for the pearl oyster Pinctada fucata martensii using PacBio sequencing and Hi-C.</title>
        <authorList>
            <person name="Zheng Z."/>
        </authorList>
    </citation>
    <scope>NUCLEOTIDE SEQUENCE</scope>
    <source>
        <strain evidence="7">ZZ-2019</strain>
        <tissue evidence="7">Adductor muscle</tissue>
    </source>
</reference>
<dbReference type="GO" id="GO:0005615">
    <property type="term" value="C:extracellular space"/>
    <property type="evidence" value="ECO:0007669"/>
    <property type="project" value="UniProtKB-KW"/>
</dbReference>
<dbReference type="Gene3D" id="2.60.120.40">
    <property type="match status" value="1"/>
</dbReference>
<evidence type="ECO:0000313" key="8">
    <source>
        <dbReference type="Proteomes" id="UP001186944"/>
    </source>
</evidence>
<evidence type="ECO:0000256" key="1">
    <source>
        <dbReference type="ARBA" id="ARBA00004370"/>
    </source>
</evidence>
<name>A0AA88XUY1_PINIB</name>
<keyword evidence="4 5" id="KW-0472">Membrane</keyword>
<sequence length="280" mass="31530">MAELSSRVSKRTLSISCKISIAINLLLLVTILGIQLYMNGTFHNHHRETNEEIPRTRDISDSDVLCIPCDDLGSGVTYNDTLYDDIVTTSCGHRVCCIKDQKYLINLVKKMTYAGTLDARNGNELLWWRQRENAAHVYLKTPVDNPPITWTAEDETGTAFSKLAMTSSGERLIIPRTGLYFVYAVFSFDFSGHVGTSGRIPQIYHNITMEHPLLKRTGQRALLMSKYGGMNSDDKTYTSFVCGVFDLQNGFEIGTHASNIDVIDFSSKYKNFFGIFQVHV</sequence>
<keyword evidence="3" id="KW-0202">Cytokine</keyword>
<dbReference type="SMART" id="SM00207">
    <property type="entry name" value="TNF"/>
    <property type="match status" value="1"/>
</dbReference>
<evidence type="ECO:0000313" key="7">
    <source>
        <dbReference type="EMBL" id="KAK3092986.1"/>
    </source>
</evidence>
<evidence type="ECO:0000256" key="3">
    <source>
        <dbReference type="ARBA" id="ARBA00022514"/>
    </source>
</evidence>
<dbReference type="Proteomes" id="UP001186944">
    <property type="component" value="Unassembled WGS sequence"/>
</dbReference>
<comment type="similarity">
    <text evidence="2">Belongs to the tumor necrosis factor family.</text>
</comment>
<feature type="domain" description="THD" evidence="6">
    <location>
        <begin position="133"/>
        <end position="278"/>
    </location>
</feature>
<dbReference type="AlphaFoldDB" id="A0AA88XUY1"/>
<dbReference type="Pfam" id="PF00229">
    <property type="entry name" value="TNF"/>
    <property type="match status" value="1"/>
</dbReference>
<proteinExistence type="inferred from homology"/>
<evidence type="ECO:0000256" key="2">
    <source>
        <dbReference type="ARBA" id="ARBA00008670"/>
    </source>
</evidence>
<dbReference type="GO" id="GO:0016020">
    <property type="term" value="C:membrane"/>
    <property type="evidence" value="ECO:0007669"/>
    <property type="project" value="UniProtKB-SubCell"/>
</dbReference>
<evidence type="ECO:0000259" key="6">
    <source>
        <dbReference type="PROSITE" id="PS50049"/>
    </source>
</evidence>
<dbReference type="GO" id="GO:0006955">
    <property type="term" value="P:immune response"/>
    <property type="evidence" value="ECO:0007669"/>
    <property type="project" value="InterPro"/>
</dbReference>
<evidence type="ECO:0000256" key="4">
    <source>
        <dbReference type="ARBA" id="ARBA00023136"/>
    </source>
</evidence>
<comment type="caution">
    <text evidence="7">The sequence shown here is derived from an EMBL/GenBank/DDBJ whole genome shotgun (WGS) entry which is preliminary data.</text>
</comment>
<keyword evidence="8" id="KW-1185">Reference proteome</keyword>
<protein>
    <recommendedName>
        <fullName evidence="6">THD domain-containing protein</fullName>
    </recommendedName>
</protein>
<dbReference type="PANTHER" id="PTHR11471:SF13">
    <property type="entry name" value="TNF FAMILY PROFILE DOMAIN-CONTAINING PROTEIN"/>
    <property type="match status" value="1"/>
</dbReference>
<evidence type="ECO:0000256" key="5">
    <source>
        <dbReference type="SAM" id="Phobius"/>
    </source>
</evidence>
<dbReference type="SUPFAM" id="SSF49842">
    <property type="entry name" value="TNF-like"/>
    <property type="match status" value="1"/>
</dbReference>
<keyword evidence="5" id="KW-0812">Transmembrane</keyword>
<keyword evidence="5" id="KW-1133">Transmembrane helix</keyword>
<accession>A0AA88XUY1</accession>
<dbReference type="GO" id="GO:0005164">
    <property type="term" value="F:tumor necrosis factor receptor binding"/>
    <property type="evidence" value="ECO:0007669"/>
    <property type="project" value="InterPro"/>
</dbReference>
<comment type="subcellular location">
    <subcellularLocation>
        <location evidence="1">Membrane</location>
    </subcellularLocation>
</comment>
<dbReference type="EMBL" id="VSWD01000009">
    <property type="protein sequence ID" value="KAK3092986.1"/>
    <property type="molecule type" value="Genomic_DNA"/>
</dbReference>
<dbReference type="GO" id="GO:0005125">
    <property type="term" value="F:cytokine activity"/>
    <property type="evidence" value="ECO:0007669"/>
    <property type="project" value="UniProtKB-KW"/>
</dbReference>
<gene>
    <name evidence="7" type="ORF">FSP39_009672</name>
</gene>
<dbReference type="PANTHER" id="PTHR11471">
    <property type="entry name" value="TUMOR NECROSIS FACTOR FAMILY MEMBER"/>
    <property type="match status" value="1"/>
</dbReference>
<organism evidence="7 8">
    <name type="scientific">Pinctada imbricata</name>
    <name type="common">Atlantic pearl-oyster</name>
    <name type="synonym">Pinctada martensii</name>
    <dbReference type="NCBI Taxonomy" id="66713"/>
    <lineage>
        <taxon>Eukaryota</taxon>
        <taxon>Metazoa</taxon>
        <taxon>Spiralia</taxon>
        <taxon>Lophotrochozoa</taxon>
        <taxon>Mollusca</taxon>
        <taxon>Bivalvia</taxon>
        <taxon>Autobranchia</taxon>
        <taxon>Pteriomorphia</taxon>
        <taxon>Pterioida</taxon>
        <taxon>Pterioidea</taxon>
        <taxon>Pteriidae</taxon>
        <taxon>Pinctada</taxon>
    </lineage>
</organism>